<evidence type="ECO:0000256" key="1">
    <source>
        <dbReference type="ARBA" id="ARBA00004651"/>
    </source>
</evidence>
<keyword evidence="5 7" id="KW-1133">Transmembrane helix</keyword>
<evidence type="ECO:0000313" key="9">
    <source>
        <dbReference type="Proteomes" id="UP000198210"/>
    </source>
</evidence>
<feature type="transmembrane region" description="Helical" evidence="7">
    <location>
        <begin position="62"/>
        <end position="81"/>
    </location>
</feature>
<gene>
    <name evidence="8" type="ORF">GA0074704_0724</name>
</gene>
<keyword evidence="4 7" id="KW-0812">Transmembrane</keyword>
<dbReference type="GO" id="GO:0005886">
    <property type="term" value="C:plasma membrane"/>
    <property type="evidence" value="ECO:0007669"/>
    <property type="project" value="UniProtKB-SubCell"/>
</dbReference>
<comment type="subcellular location">
    <subcellularLocation>
        <location evidence="1">Cell membrane</location>
        <topology evidence="1">Multi-pass membrane protein</topology>
    </subcellularLocation>
</comment>
<protein>
    <submittedName>
        <fullName evidence="8">Uncharacterized membrane protein YjfL, UPF0719 family</fullName>
    </submittedName>
</protein>
<keyword evidence="6 7" id="KW-0472">Membrane</keyword>
<feature type="transmembrane region" description="Helical" evidence="7">
    <location>
        <begin position="87"/>
        <end position="112"/>
    </location>
</feature>
<feature type="transmembrane region" description="Helical" evidence="7">
    <location>
        <begin position="20"/>
        <end position="41"/>
    </location>
</feature>
<evidence type="ECO:0000256" key="2">
    <source>
        <dbReference type="ARBA" id="ARBA00005779"/>
    </source>
</evidence>
<evidence type="ECO:0000256" key="3">
    <source>
        <dbReference type="ARBA" id="ARBA00022475"/>
    </source>
</evidence>
<sequence>MTRSDERILEFPVQNLVTDLVVTLAYGAVGVVLMAVGYLLVDLATPGKLHELIWAQRNRNAALLLASNLAGVGTIVVAAIAASADDFALGLVGAAAYGLLGLLIMAAAFVLLDLATPGRLGEILVDPEPHPAVWVSGVVHLATGAIIAAAIS</sequence>
<feature type="transmembrane region" description="Helical" evidence="7">
    <location>
        <begin position="132"/>
        <end position="151"/>
    </location>
</feature>
<evidence type="ECO:0000313" key="8">
    <source>
        <dbReference type="EMBL" id="SCG38755.1"/>
    </source>
</evidence>
<dbReference type="EMBL" id="LT607751">
    <property type="protein sequence ID" value="SCG38755.1"/>
    <property type="molecule type" value="Genomic_DNA"/>
</dbReference>
<evidence type="ECO:0000256" key="7">
    <source>
        <dbReference type="SAM" id="Phobius"/>
    </source>
</evidence>
<dbReference type="Proteomes" id="UP000198210">
    <property type="component" value="Chromosome I"/>
</dbReference>
<evidence type="ECO:0000256" key="6">
    <source>
        <dbReference type="ARBA" id="ARBA00023136"/>
    </source>
</evidence>
<comment type="similarity">
    <text evidence="2">Belongs to the UPF0719 family.</text>
</comment>
<evidence type="ECO:0000256" key="5">
    <source>
        <dbReference type="ARBA" id="ARBA00022989"/>
    </source>
</evidence>
<dbReference type="AlphaFoldDB" id="A0A1C5GY87"/>
<dbReference type="Pfam" id="PF03994">
    <property type="entry name" value="DUF350"/>
    <property type="match status" value="1"/>
</dbReference>
<proteinExistence type="inferred from homology"/>
<reference evidence="8 9" key="1">
    <citation type="submission" date="2016-06" db="EMBL/GenBank/DDBJ databases">
        <authorList>
            <person name="Kjaerup R.B."/>
            <person name="Dalgaard T.S."/>
            <person name="Juul-Madsen H.R."/>
        </authorList>
    </citation>
    <scope>NUCLEOTIDE SEQUENCE [LARGE SCALE GENOMIC DNA]</scope>
    <source>
        <strain evidence="8 9">DSM 45097</strain>
    </source>
</reference>
<keyword evidence="3" id="KW-1003">Cell membrane</keyword>
<evidence type="ECO:0000256" key="4">
    <source>
        <dbReference type="ARBA" id="ARBA00022692"/>
    </source>
</evidence>
<name>A0A1C5GY87_9ACTN</name>
<organism evidence="8 9">
    <name type="scientific">Micromonospora siamensis</name>
    <dbReference type="NCBI Taxonomy" id="299152"/>
    <lineage>
        <taxon>Bacteria</taxon>
        <taxon>Bacillati</taxon>
        <taxon>Actinomycetota</taxon>
        <taxon>Actinomycetes</taxon>
        <taxon>Micromonosporales</taxon>
        <taxon>Micromonosporaceae</taxon>
        <taxon>Micromonospora</taxon>
    </lineage>
</organism>
<dbReference type="InterPro" id="IPR007140">
    <property type="entry name" value="DUF350"/>
</dbReference>
<accession>A0A1C5GY87</accession>
<keyword evidence="9" id="KW-1185">Reference proteome</keyword>